<dbReference type="PANTHER" id="PTHR41786:SF1">
    <property type="entry name" value="6-HYDROXYMETHYLPTERIN DIPHOSPHOKINASE MPTE-LIKE DOMAIN-CONTAINING PROTEIN"/>
    <property type="match status" value="1"/>
</dbReference>
<dbReference type="Proteomes" id="UP001218423">
    <property type="component" value="Chromosome"/>
</dbReference>
<evidence type="ECO:0000313" key="3">
    <source>
        <dbReference type="EMBL" id="WFF99339.1"/>
    </source>
</evidence>
<dbReference type="InterPro" id="IPR045376">
    <property type="entry name" value="Maf_N"/>
</dbReference>
<protein>
    <submittedName>
        <fullName evidence="3">DUF115 domain-containing protein</fullName>
    </submittedName>
</protein>
<feature type="domain" description="Glycosyltransferase Maf N-terminal" evidence="2">
    <location>
        <begin position="34"/>
        <end position="253"/>
    </location>
</feature>
<sequence length="701" mass="80009">MDLNKALSDAEYQLNRLSKQAMEEKAMAEVLPIRYTNNMEAFKKYIPNIYDTFSNYSPQKGFRFFCSENGEPNVAWKDTNVSIYGDSPFSYCETQIEQVLAKNDFFNINFSVENNNSGFIHVKHLNRLSEIKDDCDARFNMFKGIRSEVPFMLMFGCGLGYQLGYLYQACNISNLFLFEPDMDLFYASIYCFDWAPLLEHLNENNLGFHIFLGVDKGNIMTDLLSALYSRGSFLASSGMAFWHYPSDDIFSLIDLVRREFHQLTTGWGFFDDNMMGISHCIENLSKKVPFLKKSERLDSALSETPIFIIANGPSLDSCIEFIKSNRKQAIYVSCGSTITALLKAGIKPDIHVETERTKLTPDFFEMMNEREYLKDIFFFGTDVLHPDTTDFFNDAGLCFKSDEPSGLLCYNNIVISRDWVHLEGVNPTVGNIGVAFACAVGFKNIYLFGLDNGYRDSSYHHSKMSVYFNDDGHDIEDVTALVVSCSDPVVEGNFGGVVRSPFIYNSSRRIIELVLGKHNDISCVNCSDGAKISGAKSLHHEELHFSNEADHHKVMSSVKKMFSPIPIDAQTIELYLDSDFFTSLIDLIIADWQRPLTTRNDVIMRMMHHFSYLDAVSQSRQRHIYKVLVGSMNYMYSILNVITYRYENDNETLQALSAAIDVVKDYLCEMKTIYPQATKMTDNIDHQVLDLFRASKINKSN</sequence>
<dbReference type="Pfam" id="PF01973">
    <property type="entry name" value="MptE-like"/>
    <property type="match status" value="1"/>
</dbReference>
<dbReference type="Pfam" id="PF20157">
    <property type="entry name" value="Maf_flag10_N"/>
    <property type="match status" value="1"/>
</dbReference>
<evidence type="ECO:0000259" key="2">
    <source>
        <dbReference type="Pfam" id="PF20157"/>
    </source>
</evidence>
<gene>
    <name evidence="3" type="ORF">P5S46_07120</name>
</gene>
<evidence type="ECO:0000313" key="4">
    <source>
        <dbReference type="Proteomes" id="UP001218423"/>
    </source>
</evidence>
<evidence type="ECO:0000259" key="1">
    <source>
        <dbReference type="Pfam" id="PF01973"/>
    </source>
</evidence>
<dbReference type="RefSeq" id="WP_277856819.1">
    <property type="nucleotide sequence ID" value="NZ_CP120942.1"/>
</dbReference>
<organism evidence="3 4">
    <name type="scientific">Aeromonas caviae</name>
    <name type="common">Aeromonas punctata</name>
    <dbReference type="NCBI Taxonomy" id="648"/>
    <lineage>
        <taxon>Bacteria</taxon>
        <taxon>Pseudomonadati</taxon>
        <taxon>Pseudomonadota</taxon>
        <taxon>Gammaproteobacteria</taxon>
        <taxon>Aeromonadales</taxon>
        <taxon>Aeromonadaceae</taxon>
        <taxon>Aeromonas</taxon>
    </lineage>
</organism>
<reference evidence="3" key="1">
    <citation type="submission" date="2023-03" db="EMBL/GenBank/DDBJ databases">
        <title>Aeromonas caviae strain AC1520.</title>
        <authorList>
            <person name="Xie T."/>
            <person name="Zhang Q."/>
            <person name="Deng J."/>
            <person name="Li X."/>
        </authorList>
    </citation>
    <scope>NUCLEOTIDE SEQUENCE</scope>
    <source>
        <strain evidence="3">AC1520</strain>
    </source>
</reference>
<dbReference type="InterPro" id="IPR002826">
    <property type="entry name" value="MptE-like"/>
</dbReference>
<dbReference type="Gene3D" id="3.90.1480.10">
    <property type="entry name" value="Alpha-2,3-sialyltransferase"/>
    <property type="match status" value="1"/>
</dbReference>
<feature type="domain" description="6-hydroxymethylpterin diphosphokinase MptE-like" evidence="1">
    <location>
        <begin position="285"/>
        <end position="456"/>
    </location>
</feature>
<proteinExistence type="predicted"/>
<accession>A0AAJ5Z922</accession>
<dbReference type="AlphaFoldDB" id="A0AAJ5Z922"/>
<dbReference type="EMBL" id="CP120942">
    <property type="protein sequence ID" value="WFF99339.1"/>
    <property type="molecule type" value="Genomic_DNA"/>
</dbReference>
<dbReference type="PANTHER" id="PTHR41786">
    <property type="entry name" value="MOTILITY ACCESSORY FACTOR MAF"/>
    <property type="match status" value="1"/>
</dbReference>
<name>A0AAJ5Z922_AERCA</name>